<keyword evidence="2" id="KW-0808">Transferase</keyword>
<dbReference type="Pfam" id="PF00583">
    <property type="entry name" value="Acetyltransf_1"/>
    <property type="match status" value="1"/>
</dbReference>
<proteinExistence type="predicted"/>
<feature type="domain" description="N-acetyltransferase" evidence="1">
    <location>
        <begin position="11"/>
        <end position="169"/>
    </location>
</feature>
<dbReference type="CDD" id="cd04301">
    <property type="entry name" value="NAT_SF"/>
    <property type="match status" value="1"/>
</dbReference>
<reference evidence="2 3" key="1">
    <citation type="submission" date="2019-11" db="EMBL/GenBank/DDBJ databases">
        <authorList>
            <person name="Li X."/>
        </authorList>
    </citation>
    <scope>NUCLEOTIDE SEQUENCE [LARGE SCALE GENOMIC DNA]</scope>
    <source>
        <strain evidence="2 3">L9</strain>
    </source>
</reference>
<dbReference type="Proteomes" id="UP000469125">
    <property type="component" value="Unassembled WGS sequence"/>
</dbReference>
<dbReference type="PROSITE" id="PS51186">
    <property type="entry name" value="GNAT"/>
    <property type="match status" value="1"/>
</dbReference>
<dbReference type="GO" id="GO:0016747">
    <property type="term" value="F:acyltransferase activity, transferring groups other than amino-acyl groups"/>
    <property type="evidence" value="ECO:0007669"/>
    <property type="project" value="InterPro"/>
</dbReference>
<dbReference type="InterPro" id="IPR050276">
    <property type="entry name" value="MshD_Acetyltransferase"/>
</dbReference>
<dbReference type="AlphaFoldDB" id="A0A6N8FS31"/>
<evidence type="ECO:0000313" key="3">
    <source>
        <dbReference type="Proteomes" id="UP000469125"/>
    </source>
</evidence>
<evidence type="ECO:0000259" key="1">
    <source>
        <dbReference type="PROSITE" id="PS51186"/>
    </source>
</evidence>
<dbReference type="PANTHER" id="PTHR43617">
    <property type="entry name" value="L-AMINO ACID N-ACETYLTRANSFERASE"/>
    <property type="match status" value="1"/>
</dbReference>
<protein>
    <submittedName>
        <fullName evidence="2">GNAT family N-acetyltransferase</fullName>
    </submittedName>
</protein>
<accession>A0A6N8FS31</accession>
<gene>
    <name evidence="2" type="ORF">GMD78_20590</name>
</gene>
<dbReference type="InterPro" id="IPR016181">
    <property type="entry name" value="Acyl_CoA_acyltransferase"/>
</dbReference>
<keyword evidence="3" id="KW-1185">Reference proteome</keyword>
<comment type="caution">
    <text evidence="2">The sequence shown here is derived from an EMBL/GenBank/DDBJ whole genome shotgun (WGS) entry which is preliminary data.</text>
</comment>
<dbReference type="InterPro" id="IPR000182">
    <property type="entry name" value="GNAT_dom"/>
</dbReference>
<dbReference type="PANTHER" id="PTHR43617:SF2">
    <property type="entry name" value="UPF0039 PROTEIN SLL0451"/>
    <property type="match status" value="1"/>
</dbReference>
<name>A0A6N8FS31_9BACI</name>
<dbReference type="Gene3D" id="3.40.630.30">
    <property type="match status" value="1"/>
</dbReference>
<dbReference type="SUPFAM" id="SSF55729">
    <property type="entry name" value="Acyl-CoA N-acyltransferases (Nat)"/>
    <property type="match status" value="1"/>
</dbReference>
<sequence>MSLIVGGLAVVEFRKITWDNFEECIGLELHQEQKNYVASNVYSLAQSYIALLNDDLPAMTFTIYDEETMIGFIMLYHDTTEENEYGDEPCYGILRLMIDRRFQGKGYGKKAMIKALEFIMTFPQGEASAVYISYDPSNKVAKHLYSSFGFEETGKVNDVGEVIVRRELNFSFPTKKG</sequence>
<dbReference type="EMBL" id="WOCA01000030">
    <property type="protein sequence ID" value="MUK90758.1"/>
    <property type="molecule type" value="Genomic_DNA"/>
</dbReference>
<evidence type="ECO:0000313" key="2">
    <source>
        <dbReference type="EMBL" id="MUK90758.1"/>
    </source>
</evidence>
<organism evidence="2 3">
    <name type="scientific">Ornithinibacillus caprae</name>
    <dbReference type="NCBI Taxonomy" id="2678566"/>
    <lineage>
        <taxon>Bacteria</taxon>
        <taxon>Bacillati</taxon>
        <taxon>Bacillota</taxon>
        <taxon>Bacilli</taxon>
        <taxon>Bacillales</taxon>
        <taxon>Bacillaceae</taxon>
        <taxon>Ornithinibacillus</taxon>
    </lineage>
</organism>